<organism evidence="10 11">
    <name type="scientific">Halothiobacillus neapolitanus (strain ATCC 23641 / DSM 15147 / CIP 104769 / NCIMB 8539 / c2)</name>
    <name type="common">Thiobacillus neapolitanus</name>
    <dbReference type="NCBI Taxonomy" id="555778"/>
    <lineage>
        <taxon>Bacteria</taxon>
        <taxon>Pseudomonadati</taxon>
        <taxon>Pseudomonadota</taxon>
        <taxon>Gammaproteobacteria</taxon>
        <taxon>Chromatiales</taxon>
        <taxon>Halothiobacillaceae</taxon>
        <taxon>Halothiobacillus</taxon>
    </lineage>
</organism>
<dbReference type="PANTHER" id="PTHR21600:SF44">
    <property type="entry name" value="RIBOSOMAL LARGE SUBUNIT PSEUDOURIDINE SYNTHASE D"/>
    <property type="match status" value="1"/>
</dbReference>
<dbReference type="GO" id="GO:0003723">
    <property type="term" value="F:RNA binding"/>
    <property type="evidence" value="ECO:0007669"/>
    <property type="project" value="UniProtKB-KW"/>
</dbReference>
<evidence type="ECO:0000256" key="7">
    <source>
        <dbReference type="PROSITE-ProRule" id="PRU00182"/>
    </source>
</evidence>
<dbReference type="SMART" id="SM00363">
    <property type="entry name" value="S4"/>
    <property type="match status" value="1"/>
</dbReference>
<dbReference type="Gene3D" id="3.10.290.10">
    <property type="entry name" value="RNA-binding S4 domain"/>
    <property type="match status" value="1"/>
</dbReference>
<feature type="active site" evidence="6">
    <location>
        <position position="136"/>
    </location>
</feature>
<dbReference type="eggNOG" id="COG0564">
    <property type="taxonomic scope" value="Bacteria"/>
</dbReference>
<protein>
    <recommendedName>
        <fullName evidence="8">Pseudouridine synthase</fullName>
        <ecNumber evidence="8">5.4.99.-</ecNumber>
    </recommendedName>
</protein>
<evidence type="ECO:0000256" key="5">
    <source>
        <dbReference type="ARBA" id="ARBA00056072"/>
    </source>
</evidence>
<keyword evidence="2 7" id="KW-0694">RNA-binding</keyword>
<dbReference type="Gene3D" id="3.30.2350.10">
    <property type="entry name" value="Pseudouridine synthase"/>
    <property type="match status" value="1"/>
</dbReference>
<dbReference type="Pfam" id="PF00849">
    <property type="entry name" value="PseudoU_synth_2"/>
    <property type="match status" value="1"/>
</dbReference>
<feature type="domain" description="RNA-binding S4" evidence="9">
    <location>
        <begin position="16"/>
        <end position="76"/>
    </location>
</feature>
<dbReference type="SUPFAM" id="SSF55120">
    <property type="entry name" value="Pseudouridine synthase"/>
    <property type="match status" value="1"/>
</dbReference>
<evidence type="ECO:0000313" key="11">
    <source>
        <dbReference type="Proteomes" id="UP000009102"/>
    </source>
</evidence>
<reference evidence="10 11" key="1">
    <citation type="submission" date="2009-10" db="EMBL/GenBank/DDBJ databases">
        <title>Complete sequence of Halothiobacillus neapolitanus c2.</title>
        <authorList>
            <consortium name="US DOE Joint Genome Institute"/>
            <person name="Lucas S."/>
            <person name="Copeland A."/>
            <person name="Lapidus A."/>
            <person name="Glavina del Rio T."/>
            <person name="Tice H."/>
            <person name="Bruce D."/>
            <person name="Goodwin L."/>
            <person name="Pitluck S."/>
            <person name="Davenport K."/>
            <person name="Brettin T."/>
            <person name="Detter J.C."/>
            <person name="Han C."/>
            <person name="Tapia R."/>
            <person name="Larimer F."/>
            <person name="Land M."/>
            <person name="Hauser L."/>
            <person name="Kyrpides N."/>
            <person name="Mikhailova N."/>
            <person name="Kerfeld C."/>
            <person name="Cannon G."/>
            <person name="Heinhort S."/>
        </authorList>
    </citation>
    <scope>NUCLEOTIDE SEQUENCE [LARGE SCALE GENOMIC DNA]</scope>
    <source>
        <strain evidence="11">ATCC 23641 / c2</strain>
    </source>
</reference>
<gene>
    <name evidence="10" type="ordered locus">Hneap_2034</name>
</gene>
<dbReference type="KEGG" id="hna:Hneap_2034"/>
<dbReference type="InterPro" id="IPR006145">
    <property type="entry name" value="PsdUridine_synth_RsuA/RluA"/>
</dbReference>
<dbReference type="InterPro" id="IPR020103">
    <property type="entry name" value="PsdUridine_synth_cat_dom_sf"/>
</dbReference>
<dbReference type="AlphaFoldDB" id="D0KVM5"/>
<name>D0KVM5_HALNC</name>
<dbReference type="CDD" id="cd02869">
    <property type="entry name" value="PseudoU_synth_RluA_like"/>
    <property type="match status" value="1"/>
</dbReference>
<dbReference type="STRING" id="555778.Hneap_2034"/>
<evidence type="ECO:0000256" key="6">
    <source>
        <dbReference type="PIRSR" id="PIRSR606225-1"/>
    </source>
</evidence>
<dbReference type="InterPro" id="IPR002942">
    <property type="entry name" value="S4_RNA-bd"/>
</dbReference>
<dbReference type="NCBIfam" id="NF008385">
    <property type="entry name" value="PRK11180.1"/>
    <property type="match status" value="1"/>
</dbReference>
<dbReference type="PROSITE" id="PS50889">
    <property type="entry name" value="S4"/>
    <property type="match status" value="1"/>
</dbReference>
<dbReference type="Proteomes" id="UP000009102">
    <property type="component" value="Chromosome"/>
</dbReference>
<dbReference type="PANTHER" id="PTHR21600">
    <property type="entry name" value="MITOCHONDRIAL RNA PSEUDOURIDINE SYNTHASE"/>
    <property type="match status" value="1"/>
</dbReference>
<evidence type="ECO:0000313" key="10">
    <source>
        <dbReference type="EMBL" id="ACX96855.1"/>
    </source>
</evidence>
<dbReference type="PROSITE" id="PS01129">
    <property type="entry name" value="PSI_RLU"/>
    <property type="match status" value="1"/>
</dbReference>
<dbReference type="NCBIfam" id="TIGR00005">
    <property type="entry name" value="rluA_subfam"/>
    <property type="match status" value="1"/>
</dbReference>
<dbReference type="FunFam" id="3.30.2350.10:FF:000006">
    <property type="entry name" value="Pseudouridine synthase"/>
    <property type="match status" value="1"/>
</dbReference>
<evidence type="ECO:0000256" key="1">
    <source>
        <dbReference type="ARBA" id="ARBA00010876"/>
    </source>
</evidence>
<dbReference type="InterPro" id="IPR036986">
    <property type="entry name" value="S4_RNA-bd_sf"/>
</dbReference>
<comment type="function">
    <text evidence="5">Responsible for synthesis of pseudouridine from uracil at positions 1911, 1915 and 1917 in 23S ribosomal RNA.</text>
</comment>
<dbReference type="EC" id="5.4.99.-" evidence="8"/>
<dbReference type="GO" id="GO:0000455">
    <property type="term" value="P:enzyme-directed rRNA pseudouridine synthesis"/>
    <property type="evidence" value="ECO:0007669"/>
    <property type="project" value="TreeGrafter"/>
</dbReference>
<dbReference type="GO" id="GO:0160140">
    <property type="term" value="F:23S rRNA pseudouridine(1911/1915/1917) synthase activity"/>
    <property type="evidence" value="ECO:0007669"/>
    <property type="project" value="UniProtKB-EC"/>
</dbReference>
<sequence length="340" mass="38026">MHLEETLLIPPECAGQRLDQALAKCWPDYSRSRIQDWIKSGEILLDGEVARPRATVLGGESVELLAEIEEAVAAVPQDIPLDIIYEDDAIIVLNKSPDIVVHPAAGNPDGTLVNALLFHDPSLVSVPRAGVVHRLDKQTSGVMVVAKTLAAHKILVENLAARKIRREYDTVVMGHVVAGGTVDAPIGRHPRDRQRQAVTATGKRAVTHYRVLQHYGEQTWLRVQLETGRTHQIRVHMAHIRHPVIGDPVYGGRPRIPPRASTALIDVLRHFERQALHARYLTLAHPVTGTQMRFEAPMPDDMRELIALLTEYRDNLHRRVTDEEDDDGDEAEVFYVRDDG</sequence>
<evidence type="ECO:0000256" key="8">
    <source>
        <dbReference type="RuleBase" id="RU362028"/>
    </source>
</evidence>
<comment type="catalytic activity">
    <reaction evidence="4">
        <text>uridine(1911/1915/1917) in 23S rRNA = pseudouridine(1911/1915/1917) in 23S rRNA</text>
        <dbReference type="Rhea" id="RHEA:42524"/>
        <dbReference type="Rhea" id="RHEA-COMP:10097"/>
        <dbReference type="Rhea" id="RHEA-COMP:10098"/>
        <dbReference type="ChEBI" id="CHEBI:65314"/>
        <dbReference type="ChEBI" id="CHEBI:65315"/>
        <dbReference type="EC" id="5.4.99.23"/>
    </reaction>
</comment>
<dbReference type="OrthoDB" id="9807829at2"/>
<keyword evidence="11" id="KW-1185">Reference proteome</keyword>
<dbReference type="InterPro" id="IPR006224">
    <property type="entry name" value="PsdUridine_synth_RluA-like_CS"/>
</dbReference>
<dbReference type="SUPFAM" id="SSF55174">
    <property type="entry name" value="Alpha-L RNA-binding motif"/>
    <property type="match status" value="1"/>
</dbReference>
<evidence type="ECO:0000256" key="3">
    <source>
        <dbReference type="ARBA" id="ARBA00023235"/>
    </source>
</evidence>
<dbReference type="RefSeq" id="WP_012824887.1">
    <property type="nucleotide sequence ID" value="NC_013422.1"/>
</dbReference>
<dbReference type="Pfam" id="PF01479">
    <property type="entry name" value="S4"/>
    <property type="match status" value="1"/>
</dbReference>
<dbReference type="HOGENOM" id="CLU_016902_4_0_6"/>
<keyword evidence="3 8" id="KW-0413">Isomerase</keyword>
<dbReference type="EMBL" id="CP001801">
    <property type="protein sequence ID" value="ACX96855.1"/>
    <property type="molecule type" value="Genomic_DNA"/>
</dbReference>
<dbReference type="InterPro" id="IPR050188">
    <property type="entry name" value="RluA_PseudoU_synthase"/>
</dbReference>
<comment type="similarity">
    <text evidence="1 8">Belongs to the pseudouridine synthase RluA family.</text>
</comment>
<evidence type="ECO:0000256" key="4">
    <source>
        <dbReference type="ARBA" id="ARBA00036882"/>
    </source>
</evidence>
<comment type="catalytic activity">
    <reaction evidence="8">
        <text>a uridine in RNA = a pseudouridine in RNA</text>
        <dbReference type="Rhea" id="RHEA:48348"/>
        <dbReference type="Rhea" id="RHEA-COMP:12068"/>
        <dbReference type="Rhea" id="RHEA-COMP:12069"/>
        <dbReference type="ChEBI" id="CHEBI:65314"/>
        <dbReference type="ChEBI" id="CHEBI:65315"/>
    </reaction>
</comment>
<dbReference type="InterPro" id="IPR006225">
    <property type="entry name" value="PsdUridine_synth_RluC/D"/>
</dbReference>
<evidence type="ECO:0000259" key="9">
    <source>
        <dbReference type="SMART" id="SM00363"/>
    </source>
</evidence>
<dbReference type="CDD" id="cd00165">
    <property type="entry name" value="S4"/>
    <property type="match status" value="1"/>
</dbReference>
<proteinExistence type="inferred from homology"/>
<accession>D0KVM5</accession>
<evidence type="ECO:0000256" key="2">
    <source>
        <dbReference type="ARBA" id="ARBA00022884"/>
    </source>
</evidence>